<dbReference type="Pfam" id="PF01408">
    <property type="entry name" value="GFO_IDH_MocA"/>
    <property type="match status" value="1"/>
</dbReference>
<feature type="domain" description="Gfo/Idh/MocA-like oxidoreductase N-terminal" evidence="1">
    <location>
        <begin position="4"/>
        <end position="123"/>
    </location>
</feature>
<dbReference type="Gene3D" id="3.30.360.10">
    <property type="entry name" value="Dihydrodipicolinate Reductase, domain 2"/>
    <property type="match status" value="1"/>
</dbReference>
<dbReference type="Proteomes" id="UP000015346">
    <property type="component" value="Unassembled WGS sequence"/>
</dbReference>
<accession>S9R761</accession>
<dbReference type="InterPro" id="IPR036291">
    <property type="entry name" value="NAD(P)-bd_dom_sf"/>
</dbReference>
<organism evidence="3 4">
    <name type="scientific">Rubellimicrobium thermophilum DSM 16684</name>
    <dbReference type="NCBI Taxonomy" id="1123069"/>
    <lineage>
        <taxon>Bacteria</taxon>
        <taxon>Pseudomonadati</taxon>
        <taxon>Pseudomonadota</taxon>
        <taxon>Alphaproteobacteria</taxon>
        <taxon>Rhodobacterales</taxon>
        <taxon>Roseobacteraceae</taxon>
        <taxon>Rubellimicrobium</taxon>
    </lineage>
</organism>
<dbReference type="InterPro" id="IPR051317">
    <property type="entry name" value="Gfo/Idh/MocA_oxidoreduct"/>
</dbReference>
<feature type="domain" description="GFO/IDH/MocA-like oxidoreductase" evidence="2">
    <location>
        <begin position="135"/>
        <end position="255"/>
    </location>
</feature>
<gene>
    <name evidence="3" type="ORF">ruthe_00122</name>
</gene>
<dbReference type="GO" id="GO:0000166">
    <property type="term" value="F:nucleotide binding"/>
    <property type="evidence" value="ECO:0007669"/>
    <property type="project" value="InterPro"/>
</dbReference>
<evidence type="ECO:0000259" key="2">
    <source>
        <dbReference type="Pfam" id="PF22725"/>
    </source>
</evidence>
<dbReference type="STRING" id="1123069.ruthe_00122"/>
<evidence type="ECO:0000313" key="4">
    <source>
        <dbReference type="Proteomes" id="UP000015346"/>
    </source>
</evidence>
<dbReference type="HOGENOM" id="CLU_023194_2_1_5"/>
<evidence type="ECO:0000313" key="3">
    <source>
        <dbReference type="EMBL" id="EPX87722.1"/>
    </source>
</evidence>
<dbReference type="SUPFAM" id="SSF51735">
    <property type="entry name" value="NAD(P)-binding Rossmann-fold domains"/>
    <property type="match status" value="1"/>
</dbReference>
<keyword evidence="4" id="KW-1185">Reference proteome</keyword>
<dbReference type="Gene3D" id="3.40.50.720">
    <property type="entry name" value="NAD(P)-binding Rossmann-like Domain"/>
    <property type="match status" value="1"/>
</dbReference>
<dbReference type="AlphaFoldDB" id="S9R761"/>
<comment type="caution">
    <text evidence="3">The sequence shown here is derived from an EMBL/GenBank/DDBJ whole genome shotgun (WGS) entry which is preliminary data.</text>
</comment>
<proteinExistence type="predicted"/>
<name>S9R761_9RHOB</name>
<sequence>MFDAVLVGCGAMADGWLRALRDTPELAAAVRLRGFVDLDPRRASALAARYGWTDALTGSDLPSALETLRPDLVFDLVVPSARRQVVETALVAGAHVLSEKPMAASLEEARALVAAAQQTGRLHAVVQNRRYLRGIRRVRALIESGALGRLTQVHADFFIGAHFGGFREQMAHVLLLDMAIHTFDAARYLIGARPVAVYCRETNPPGSWYAHGASAEALFDFEEGVTFNYRGSWCAEGADTSWEAHWRLVGTRGTLLWDGNEGFSAHVVAGDEGFRRPLRPIAVPDLSAPLIEGHAGVIADFLRAVRSGHAPMTEGRDNIHSLAMVMAAIASAETGRRQPVTP</sequence>
<dbReference type="PANTHER" id="PTHR43708:SF8">
    <property type="entry name" value="OXIDOREDUCTASE"/>
    <property type="match status" value="1"/>
</dbReference>
<dbReference type="SUPFAM" id="SSF55347">
    <property type="entry name" value="Glyceraldehyde-3-phosphate dehydrogenase-like, C-terminal domain"/>
    <property type="match status" value="1"/>
</dbReference>
<dbReference type="InterPro" id="IPR000683">
    <property type="entry name" value="Gfo/Idh/MocA-like_OxRdtase_N"/>
</dbReference>
<dbReference type="RefSeq" id="WP_021096267.1">
    <property type="nucleotide sequence ID" value="NZ_KE557318.1"/>
</dbReference>
<dbReference type="PANTHER" id="PTHR43708">
    <property type="entry name" value="CONSERVED EXPRESSED OXIDOREDUCTASE (EUROFUNG)"/>
    <property type="match status" value="1"/>
</dbReference>
<dbReference type="Pfam" id="PF22725">
    <property type="entry name" value="GFO_IDH_MocA_C3"/>
    <property type="match status" value="1"/>
</dbReference>
<dbReference type="PATRIC" id="fig|1123069.3.peg.126"/>
<dbReference type="EMBL" id="AOLV01000002">
    <property type="protein sequence ID" value="EPX87722.1"/>
    <property type="molecule type" value="Genomic_DNA"/>
</dbReference>
<evidence type="ECO:0000259" key="1">
    <source>
        <dbReference type="Pfam" id="PF01408"/>
    </source>
</evidence>
<dbReference type="InterPro" id="IPR055170">
    <property type="entry name" value="GFO_IDH_MocA-like_dom"/>
</dbReference>
<reference evidence="3 4" key="1">
    <citation type="journal article" date="2013" name="Stand. Genomic Sci.">
        <title>Genome sequence of the reddish-pigmented Rubellimicrobium thermophilum type strain (DSM 16684(T)), a member of the Roseobacter clade.</title>
        <authorList>
            <person name="Fiebig A."/>
            <person name="Riedel T."/>
            <person name="Gronow S."/>
            <person name="Petersen J."/>
            <person name="Klenk H.P."/>
            <person name="Goker M."/>
        </authorList>
    </citation>
    <scope>NUCLEOTIDE SEQUENCE [LARGE SCALE GENOMIC DNA]</scope>
    <source>
        <strain evidence="3 4">DSM 16684</strain>
    </source>
</reference>
<protein>
    <submittedName>
        <fullName evidence="3">Putative dehydrogenase/related protein</fullName>
    </submittedName>
</protein>
<dbReference type="OrthoDB" id="9800252at2"/>